<dbReference type="Pfam" id="PF18962">
    <property type="entry name" value="Por_Secre_tail"/>
    <property type="match status" value="1"/>
</dbReference>
<dbReference type="AlphaFoldDB" id="A0A917E4N0"/>
<evidence type="ECO:0000256" key="3">
    <source>
        <dbReference type="ARBA" id="ARBA00022729"/>
    </source>
</evidence>
<evidence type="ECO:0000313" key="6">
    <source>
        <dbReference type="EMBL" id="GGE03189.1"/>
    </source>
</evidence>
<dbReference type="InterPro" id="IPR044925">
    <property type="entry name" value="His-Me_finger_sf"/>
</dbReference>
<dbReference type="InterPro" id="IPR026444">
    <property type="entry name" value="Secre_tail"/>
</dbReference>
<keyword evidence="3" id="KW-0732">Signal</keyword>
<dbReference type="SMART" id="SM00060">
    <property type="entry name" value="FN3"/>
    <property type="match status" value="1"/>
</dbReference>
<feature type="domain" description="Fibronectin type-III" evidence="5">
    <location>
        <begin position="281"/>
        <end position="370"/>
    </location>
</feature>
<dbReference type="CDD" id="cd00063">
    <property type="entry name" value="FN3"/>
    <property type="match status" value="1"/>
</dbReference>
<keyword evidence="2" id="KW-0540">Nuclease</keyword>
<reference evidence="6 7" key="1">
    <citation type="journal article" date="2014" name="Int. J. Syst. Evol. Microbiol.">
        <title>Complete genome sequence of Corynebacterium casei LMG S-19264T (=DSM 44701T), isolated from a smear-ripened cheese.</title>
        <authorList>
            <consortium name="US DOE Joint Genome Institute (JGI-PGF)"/>
            <person name="Walter F."/>
            <person name="Albersmeier A."/>
            <person name="Kalinowski J."/>
            <person name="Ruckert C."/>
        </authorList>
    </citation>
    <scope>NUCLEOTIDE SEQUENCE [LARGE SCALE GENOMIC DNA]</scope>
    <source>
        <strain evidence="6 7">CGMCC 1.12925</strain>
    </source>
</reference>
<evidence type="ECO:0000256" key="4">
    <source>
        <dbReference type="ARBA" id="ARBA00022801"/>
    </source>
</evidence>
<dbReference type="InterPro" id="IPR013783">
    <property type="entry name" value="Ig-like_fold"/>
</dbReference>
<dbReference type="GO" id="GO:0004518">
    <property type="term" value="F:nuclease activity"/>
    <property type="evidence" value="ECO:0007669"/>
    <property type="project" value="UniProtKB-KW"/>
</dbReference>
<organism evidence="6 7">
    <name type="scientific">Psychroflexus salis</name>
    <dbReference type="NCBI Taxonomy" id="1526574"/>
    <lineage>
        <taxon>Bacteria</taxon>
        <taxon>Pseudomonadati</taxon>
        <taxon>Bacteroidota</taxon>
        <taxon>Flavobacteriia</taxon>
        <taxon>Flavobacteriales</taxon>
        <taxon>Flavobacteriaceae</taxon>
        <taxon>Psychroflexus</taxon>
    </lineage>
</organism>
<dbReference type="SUPFAM" id="SSF49265">
    <property type="entry name" value="Fibronectin type III"/>
    <property type="match status" value="1"/>
</dbReference>
<name>A0A917E4N0_9FLAO</name>
<dbReference type="EMBL" id="BMGL01000001">
    <property type="protein sequence ID" value="GGE03189.1"/>
    <property type="molecule type" value="Genomic_DNA"/>
</dbReference>
<dbReference type="Proteomes" id="UP000599688">
    <property type="component" value="Unassembled WGS sequence"/>
</dbReference>
<dbReference type="GO" id="GO:0016787">
    <property type="term" value="F:hydrolase activity"/>
    <property type="evidence" value="ECO:0007669"/>
    <property type="project" value="UniProtKB-KW"/>
</dbReference>
<dbReference type="Pfam" id="PF00041">
    <property type="entry name" value="fn3"/>
    <property type="match status" value="1"/>
</dbReference>
<keyword evidence="4" id="KW-0378">Hydrolase</keyword>
<dbReference type="InterPro" id="IPR003961">
    <property type="entry name" value="FN3_dom"/>
</dbReference>
<comment type="caution">
    <text evidence="6">The sequence shown here is derived from an EMBL/GenBank/DDBJ whole genome shotgun (WGS) entry which is preliminary data.</text>
</comment>
<evidence type="ECO:0000256" key="2">
    <source>
        <dbReference type="ARBA" id="ARBA00022722"/>
    </source>
</evidence>
<comment type="similarity">
    <text evidence="1">Belongs to the EndA/NucM nuclease family.</text>
</comment>
<dbReference type="InterPro" id="IPR007346">
    <property type="entry name" value="Endonuclease-I"/>
</dbReference>
<dbReference type="PANTHER" id="PTHR33607">
    <property type="entry name" value="ENDONUCLEASE-1"/>
    <property type="match status" value="1"/>
</dbReference>
<dbReference type="PROSITE" id="PS50853">
    <property type="entry name" value="FN3"/>
    <property type="match status" value="1"/>
</dbReference>
<dbReference type="SUPFAM" id="SSF54060">
    <property type="entry name" value="His-Me finger endonucleases"/>
    <property type="match status" value="1"/>
</dbReference>
<dbReference type="PANTHER" id="PTHR33607:SF2">
    <property type="entry name" value="ENDONUCLEASE-1"/>
    <property type="match status" value="1"/>
</dbReference>
<dbReference type="InterPro" id="IPR036116">
    <property type="entry name" value="FN3_sf"/>
</dbReference>
<evidence type="ECO:0000256" key="1">
    <source>
        <dbReference type="ARBA" id="ARBA00006429"/>
    </source>
</evidence>
<evidence type="ECO:0000259" key="5">
    <source>
        <dbReference type="PROSITE" id="PS50853"/>
    </source>
</evidence>
<dbReference type="Gene3D" id="2.60.40.10">
    <property type="entry name" value="Immunoglobulins"/>
    <property type="match status" value="1"/>
</dbReference>
<dbReference type="NCBIfam" id="TIGR04183">
    <property type="entry name" value="Por_Secre_tail"/>
    <property type="match status" value="1"/>
</dbReference>
<sequence>MLTAYAQAPQAYYDAANGLTGFELKTALNQIIDDIDDANGFPFHQDQGYDALYDAYANPNSGDTDDYYENDGTVLDMYSEKPNTTDAYNYNHFQNQCGNYNGEGICYNREHLVPQSTFNSASPMKNDYFHVVPSDGSVNGARGSFPFGEVGNNPDYTSTNGSKRGNNTFPGYSGVVFEPIDEFKGDIARSVLYFAIRYEQEFNSSWDANEVLTANDELQFYVQWYIDLLISWHLQDPVSQREIDRNNNGYLFQGNRNPLIDNPAYVQQIWDPQPDTTAPTAPANLSASNITNNSVQLSWDASTDNEVLDRYEVLQDGQSIANLSESTLTYTVTGLTSETIYSFQIIAVDATGNISQPSNSIEVETLTGPELVLFENFDDCDNVDSFFTVSEVSDLDWNCIDNNGFNNTGAYQMNAFSGGQVPSLDWLITSNPIDFNAYASLQLSFYAEATFGNTPLRVVYSTDYDGGNSPSNFTWTSIPNFTAPTHPDGSNNEVEFFFDEIDISAISGTAYIAFKYDTTFGEEATRWTVDEFLLQATTLSNSIFEAIPIEMYPNPVRKGSSFFVETQLAINKIQIFTINGSLKKELHPKENLTQVFVEDFSRGIYLIKLLTDETSVVKKLIVH</sequence>
<accession>A0A917E4N0</accession>
<keyword evidence="7" id="KW-1185">Reference proteome</keyword>
<protein>
    <recommendedName>
        <fullName evidence="5">Fibronectin type-III domain-containing protein</fullName>
    </recommendedName>
</protein>
<dbReference type="Pfam" id="PF04231">
    <property type="entry name" value="Endonuclease_1"/>
    <property type="match status" value="1"/>
</dbReference>
<gene>
    <name evidence="6" type="ORF">GCM10010831_01060</name>
</gene>
<proteinExistence type="inferred from homology"/>
<evidence type="ECO:0000313" key="7">
    <source>
        <dbReference type="Proteomes" id="UP000599688"/>
    </source>
</evidence>